<sequence length="773" mass="86951">MGKNSNREDTGLSLGNHRPGFVIWGMLHHLHHYRWHYGKKRLTRKPHGSSKLSTDEGSTKTTSDASEAQDSVHSSVENYAVGTKPVVPHPPHKNSMKSRIKSLLADEMSRRKSRGRHRRSTSCPMQANPESSSGPGPLAVSRPKHESCHSHLPGPSEENGGTCKLCATMLKLNYLKQSEVSRFGWDPVRDHTLLQDKLVYAIEQSKFDSLQESKLFMDALDLLDLRKEVFLKILQEPSSTLAHQIQCRRAPGERFGLTKSVSFPSRGSSSFGIGFETEKGGSKLEFPANVMKKRDKNNNKVALKHFKNLREKIKHVIWDRKKEKNRIIMDAVHHKIPFGQRVSKKLSSGGEISAYGGNNKGGKLGKQQAYKRTSSFNESYDRYNRLLDISWNKEAKGHTNDTLLSRTTDDDDNNCYYNKNEDINNDNSRNPSSLGRKAVFKRILSLPDMRSYSFSHLGDSCNASLVHATTDGGNLRSGLTEEKSFDFLGLENSAVGPHAVTESVSHEKFLDVGSALDESVDSNTLETASSHDLNVEVGPATGPQSLDSGPFSEDELSYKEDEIGQMIALEDSKFPMEGNPDPPAVQLDSTNLNFHITPENIVENRAISKLYNDLVHFDVDPSKKAVFNYVKDILDLSGLMRDDPLGRSVDPSVFDEVECSENETWDHLLLFDLVNEVLLDIHNRSFQYWPRPLAVRSSVHLMPRGQRVLEEVWAEIEWLLRWRPEVDQSIDEGVGRDLGKGNRWMNVQTDGEFVGLEVEDSIFDDLLEEIVSN</sequence>
<dbReference type="InterPro" id="IPR022212">
    <property type="entry name" value="DUF3741"/>
</dbReference>
<dbReference type="Proteomes" id="UP000325081">
    <property type="component" value="Unassembled WGS sequence"/>
</dbReference>
<evidence type="ECO:0000256" key="1">
    <source>
        <dbReference type="SAM" id="MobiDB-lite"/>
    </source>
</evidence>
<dbReference type="Pfam" id="PF14309">
    <property type="entry name" value="DUF4378"/>
    <property type="match status" value="1"/>
</dbReference>
<feature type="domain" description="DUF3741" evidence="2">
    <location>
        <begin position="205"/>
        <end position="239"/>
    </location>
</feature>
<dbReference type="Pfam" id="PF12552">
    <property type="entry name" value="DUF3741"/>
    <property type="match status" value="1"/>
</dbReference>
<feature type="region of interest" description="Disordered" evidence="1">
    <location>
        <begin position="106"/>
        <end position="160"/>
    </location>
</feature>
<dbReference type="EMBL" id="BKCP01006626">
    <property type="protein sequence ID" value="GER43523.1"/>
    <property type="molecule type" value="Genomic_DNA"/>
</dbReference>
<keyword evidence="5" id="KW-1185">Reference proteome</keyword>
<dbReference type="AlphaFoldDB" id="A0A5A7QDZ6"/>
<protein>
    <recommendedName>
        <fullName evidence="6">DUF4378 domain-containing protein</fullName>
    </recommendedName>
</protein>
<dbReference type="InterPro" id="IPR025486">
    <property type="entry name" value="DUF4378"/>
</dbReference>
<feature type="compositionally biased region" description="Basic residues" evidence="1">
    <location>
        <begin position="111"/>
        <end position="120"/>
    </location>
</feature>
<reference evidence="5" key="1">
    <citation type="journal article" date="2019" name="Curr. Biol.">
        <title>Genome Sequence of Striga asiatica Provides Insight into the Evolution of Plant Parasitism.</title>
        <authorList>
            <person name="Yoshida S."/>
            <person name="Kim S."/>
            <person name="Wafula E.K."/>
            <person name="Tanskanen J."/>
            <person name="Kim Y.M."/>
            <person name="Honaas L."/>
            <person name="Yang Z."/>
            <person name="Spallek T."/>
            <person name="Conn C.E."/>
            <person name="Ichihashi Y."/>
            <person name="Cheong K."/>
            <person name="Cui S."/>
            <person name="Der J.P."/>
            <person name="Gundlach H."/>
            <person name="Jiao Y."/>
            <person name="Hori C."/>
            <person name="Ishida J.K."/>
            <person name="Kasahara H."/>
            <person name="Kiba T."/>
            <person name="Kim M.S."/>
            <person name="Koo N."/>
            <person name="Laohavisit A."/>
            <person name="Lee Y.H."/>
            <person name="Lumba S."/>
            <person name="McCourt P."/>
            <person name="Mortimer J.C."/>
            <person name="Mutuku J.M."/>
            <person name="Nomura T."/>
            <person name="Sasaki-Sekimoto Y."/>
            <person name="Seto Y."/>
            <person name="Wang Y."/>
            <person name="Wakatake T."/>
            <person name="Sakakibara H."/>
            <person name="Demura T."/>
            <person name="Yamaguchi S."/>
            <person name="Yoneyama K."/>
            <person name="Manabe R.I."/>
            <person name="Nelson D.C."/>
            <person name="Schulman A.H."/>
            <person name="Timko M.P."/>
            <person name="dePamphilis C.W."/>
            <person name="Choi D."/>
            <person name="Shirasu K."/>
        </authorList>
    </citation>
    <scope>NUCLEOTIDE SEQUENCE [LARGE SCALE GENOMIC DNA]</scope>
    <source>
        <strain evidence="5">cv. UVA1</strain>
    </source>
</reference>
<feature type="compositionally biased region" description="Polar residues" evidence="1">
    <location>
        <begin position="59"/>
        <end position="74"/>
    </location>
</feature>
<organism evidence="4 5">
    <name type="scientific">Striga asiatica</name>
    <name type="common">Asiatic witchweed</name>
    <name type="synonym">Buchnera asiatica</name>
    <dbReference type="NCBI Taxonomy" id="4170"/>
    <lineage>
        <taxon>Eukaryota</taxon>
        <taxon>Viridiplantae</taxon>
        <taxon>Streptophyta</taxon>
        <taxon>Embryophyta</taxon>
        <taxon>Tracheophyta</taxon>
        <taxon>Spermatophyta</taxon>
        <taxon>Magnoliopsida</taxon>
        <taxon>eudicotyledons</taxon>
        <taxon>Gunneridae</taxon>
        <taxon>Pentapetalae</taxon>
        <taxon>asterids</taxon>
        <taxon>lamiids</taxon>
        <taxon>Lamiales</taxon>
        <taxon>Orobanchaceae</taxon>
        <taxon>Buchnereae</taxon>
        <taxon>Striga</taxon>
    </lineage>
</organism>
<accession>A0A5A7QDZ6</accession>
<feature type="domain" description="DUF4378" evidence="3">
    <location>
        <begin position="627"/>
        <end position="769"/>
    </location>
</feature>
<evidence type="ECO:0008006" key="6">
    <source>
        <dbReference type="Google" id="ProtNLM"/>
    </source>
</evidence>
<dbReference type="OrthoDB" id="758104at2759"/>
<comment type="caution">
    <text evidence="4">The sequence shown here is derived from an EMBL/GenBank/DDBJ whole genome shotgun (WGS) entry which is preliminary data.</text>
</comment>
<evidence type="ECO:0000259" key="3">
    <source>
        <dbReference type="Pfam" id="PF14309"/>
    </source>
</evidence>
<evidence type="ECO:0000313" key="4">
    <source>
        <dbReference type="EMBL" id="GER43523.1"/>
    </source>
</evidence>
<feature type="compositionally biased region" description="Polar residues" evidence="1">
    <location>
        <begin position="123"/>
        <end position="134"/>
    </location>
</feature>
<dbReference type="InterPro" id="IPR044257">
    <property type="entry name" value="TRM32-like"/>
</dbReference>
<dbReference type="PANTHER" id="PTHR47071">
    <property type="entry name" value="PROTEIN TRM32"/>
    <property type="match status" value="1"/>
</dbReference>
<dbReference type="PANTHER" id="PTHR47071:SF9">
    <property type="entry name" value="TRM32-LIKE PROTEIN (DUF3741)"/>
    <property type="match status" value="1"/>
</dbReference>
<proteinExistence type="predicted"/>
<name>A0A5A7QDZ6_STRAF</name>
<evidence type="ECO:0000313" key="5">
    <source>
        <dbReference type="Proteomes" id="UP000325081"/>
    </source>
</evidence>
<gene>
    <name evidence="4" type="ORF">STAS_20375</name>
</gene>
<feature type="region of interest" description="Disordered" evidence="1">
    <location>
        <begin position="41"/>
        <end position="74"/>
    </location>
</feature>
<evidence type="ECO:0000259" key="2">
    <source>
        <dbReference type="Pfam" id="PF12552"/>
    </source>
</evidence>